<accession>A0A0C3QT58</accession>
<dbReference type="HOGENOM" id="CLU_005470_1_0_1"/>
<evidence type="ECO:0000256" key="8">
    <source>
        <dbReference type="ARBA" id="ARBA00031344"/>
    </source>
</evidence>
<evidence type="ECO:0000256" key="6">
    <source>
        <dbReference type="ARBA" id="ARBA00023034"/>
    </source>
</evidence>
<keyword evidence="5" id="KW-0653">Protein transport</keyword>
<evidence type="ECO:0000256" key="4">
    <source>
        <dbReference type="ARBA" id="ARBA00022448"/>
    </source>
</evidence>
<organism evidence="11 12">
    <name type="scientific">Tulasnella calospora MUT 4182</name>
    <dbReference type="NCBI Taxonomy" id="1051891"/>
    <lineage>
        <taxon>Eukaryota</taxon>
        <taxon>Fungi</taxon>
        <taxon>Dikarya</taxon>
        <taxon>Basidiomycota</taxon>
        <taxon>Agaricomycotina</taxon>
        <taxon>Agaricomycetes</taxon>
        <taxon>Cantharellales</taxon>
        <taxon>Tulasnellaceae</taxon>
        <taxon>Tulasnella</taxon>
    </lineage>
</organism>
<dbReference type="Pfam" id="PF12022">
    <property type="entry name" value="COG2_C"/>
    <property type="match status" value="1"/>
</dbReference>
<reference evidence="12" key="2">
    <citation type="submission" date="2015-01" db="EMBL/GenBank/DDBJ databases">
        <title>Evolutionary Origins and Diversification of the Mycorrhizal Mutualists.</title>
        <authorList>
            <consortium name="DOE Joint Genome Institute"/>
            <consortium name="Mycorrhizal Genomics Consortium"/>
            <person name="Kohler A."/>
            <person name="Kuo A."/>
            <person name="Nagy L.G."/>
            <person name="Floudas D."/>
            <person name="Copeland A."/>
            <person name="Barry K.W."/>
            <person name="Cichocki N."/>
            <person name="Veneault-Fourrey C."/>
            <person name="LaButti K."/>
            <person name="Lindquist E.A."/>
            <person name="Lipzen A."/>
            <person name="Lundell T."/>
            <person name="Morin E."/>
            <person name="Murat C."/>
            <person name="Riley R."/>
            <person name="Ohm R."/>
            <person name="Sun H."/>
            <person name="Tunlid A."/>
            <person name="Henrissat B."/>
            <person name="Grigoriev I.V."/>
            <person name="Hibbett D.S."/>
            <person name="Martin F."/>
        </authorList>
    </citation>
    <scope>NUCLEOTIDE SEQUENCE [LARGE SCALE GENOMIC DNA]</scope>
    <source>
        <strain evidence="12">MUT 4182</strain>
    </source>
</reference>
<evidence type="ECO:0000256" key="2">
    <source>
        <dbReference type="ARBA" id="ARBA00007603"/>
    </source>
</evidence>
<evidence type="ECO:0000259" key="10">
    <source>
        <dbReference type="Pfam" id="PF12022"/>
    </source>
</evidence>
<evidence type="ECO:0000256" key="5">
    <source>
        <dbReference type="ARBA" id="ARBA00022927"/>
    </source>
</evidence>
<dbReference type="Pfam" id="PF06148">
    <property type="entry name" value="COG2_N"/>
    <property type="match status" value="1"/>
</dbReference>
<feature type="domain" description="Conserved oligomeric Golgi complex subunit 2 N-terminal" evidence="9">
    <location>
        <begin position="34"/>
        <end position="96"/>
    </location>
</feature>
<name>A0A0C3QT58_9AGAM</name>
<evidence type="ECO:0000259" key="9">
    <source>
        <dbReference type="Pfam" id="PF06148"/>
    </source>
</evidence>
<dbReference type="OrthoDB" id="332281at2759"/>
<sequence>MQSPRTSSSRVDASIELPQLIPLSHAHPALSSSEPFDVDAFLLSRSGQSLQDLRSELRGYLANLKEELVQLINDDYAAFISLSTDLKGEGVRLERLAAPLPSLRAEIVNSRNDLRGVQDAVQDKLTERAELRQEKALLQMLLKLSDSVVRLESLLLIASADQNTSQTSVDFSALGIRGMNGLALNIGEDDLKDDRSRGGQAKHLARIATEYTQLLYHAEKAKEEKCAFVEEVQWRVTRIKTTLSRDLDHLFSDTLVSLTSSTIETASVTDKARWTSDLTECLKTYDLLRNWRDAEEAVRRDLVQPFVKSTIFADALNVTPSPILVRTALPGRASLMSPRTPYTPFTGVRANPFDAISVGALPLLPEEDDEPLANLYNTILRFIQVNCTGVLELSEKINAKNRKTGRRLNPAAQTTESPQLASASGSIADLGLNMQGFEIMANVIWAEIGRSIMEELGSVVFSAGNPSEFQKNYTITNNFITSLEHLAPSIHAVETMREHPIYNSFQRRWQLPVYFQLRWKEIVGGLEDNIANPSFQKGEAIPEDFATSQAAAFYSAIQACWSSGVFIPELAHRFWRLTLQLLSRYKSWLDSNMPPREQPLPSNSVDISASGSGFASRTATPIATNEPADTSAVDEATLQRLVNAYLDISAMKRRVWDLWKAEIGMLLPEDTRNEAQKPEEVLKSSLEHLHNFMPEISSQIMIVLSRRCCTVLSRIKSIISQFWAMNKKRDPTGPSDFVPDILKPIRQFFELDGVNELIDERDRQSWANQIFEFTADRYTAHLGAMKQTKDSLKRYKKGFSLFGGGGSRDGEEAKDEERLRAQILLDVEAFGEDARRLGVAVDASEAYAKLRAAASSYTA</sequence>
<dbReference type="PANTHER" id="PTHR12961">
    <property type="entry name" value="CONSERVED OLIGOMERIC GOLGI COMPLEX COMPONENT 2"/>
    <property type="match status" value="1"/>
</dbReference>
<keyword evidence="7" id="KW-0472">Membrane</keyword>
<evidence type="ECO:0000313" key="12">
    <source>
        <dbReference type="Proteomes" id="UP000054248"/>
    </source>
</evidence>
<proteinExistence type="inferred from homology"/>
<comment type="subcellular location">
    <subcellularLocation>
        <location evidence="1">Golgi apparatus membrane</location>
        <topology evidence="1">Peripheral membrane protein</topology>
    </subcellularLocation>
</comment>
<evidence type="ECO:0000256" key="1">
    <source>
        <dbReference type="ARBA" id="ARBA00004395"/>
    </source>
</evidence>
<dbReference type="EMBL" id="KN822964">
    <property type="protein sequence ID" value="KIO31284.1"/>
    <property type="molecule type" value="Genomic_DNA"/>
</dbReference>
<keyword evidence="12" id="KW-1185">Reference proteome</keyword>
<dbReference type="Proteomes" id="UP000054248">
    <property type="component" value="Unassembled WGS sequence"/>
</dbReference>
<protein>
    <recommendedName>
        <fullName evidence="3">Conserved oligomeric Golgi complex subunit 2</fullName>
    </recommendedName>
    <alternativeName>
        <fullName evidence="8">Component of oligomeric Golgi complex 2</fullName>
    </alternativeName>
</protein>
<dbReference type="InterPro" id="IPR024603">
    <property type="entry name" value="COG_complex_COG2_C"/>
</dbReference>
<reference evidence="11 12" key="1">
    <citation type="submission" date="2014-04" db="EMBL/GenBank/DDBJ databases">
        <authorList>
            <consortium name="DOE Joint Genome Institute"/>
            <person name="Kuo A."/>
            <person name="Girlanda M."/>
            <person name="Perotto S."/>
            <person name="Kohler A."/>
            <person name="Nagy L.G."/>
            <person name="Floudas D."/>
            <person name="Copeland A."/>
            <person name="Barry K.W."/>
            <person name="Cichocki N."/>
            <person name="Veneault-Fourrey C."/>
            <person name="LaButti K."/>
            <person name="Lindquist E.A."/>
            <person name="Lipzen A."/>
            <person name="Lundell T."/>
            <person name="Morin E."/>
            <person name="Murat C."/>
            <person name="Sun H."/>
            <person name="Tunlid A."/>
            <person name="Henrissat B."/>
            <person name="Grigoriev I.V."/>
            <person name="Hibbett D.S."/>
            <person name="Martin F."/>
            <person name="Nordberg H.P."/>
            <person name="Cantor M.N."/>
            <person name="Hua S.X."/>
        </authorList>
    </citation>
    <scope>NUCLEOTIDE SEQUENCE [LARGE SCALE GENOMIC DNA]</scope>
    <source>
        <strain evidence="11 12">MUT 4182</strain>
    </source>
</reference>
<dbReference type="STRING" id="1051891.A0A0C3QT58"/>
<dbReference type="GO" id="GO:0017119">
    <property type="term" value="C:Golgi transport complex"/>
    <property type="evidence" value="ECO:0007669"/>
    <property type="project" value="TreeGrafter"/>
</dbReference>
<evidence type="ECO:0000256" key="7">
    <source>
        <dbReference type="ARBA" id="ARBA00023136"/>
    </source>
</evidence>
<evidence type="ECO:0000313" key="11">
    <source>
        <dbReference type="EMBL" id="KIO31284.1"/>
    </source>
</evidence>
<dbReference type="GO" id="GO:0006891">
    <property type="term" value="P:intra-Golgi vesicle-mediated transport"/>
    <property type="evidence" value="ECO:0007669"/>
    <property type="project" value="TreeGrafter"/>
</dbReference>
<evidence type="ECO:0000256" key="3">
    <source>
        <dbReference type="ARBA" id="ARBA00020977"/>
    </source>
</evidence>
<dbReference type="InterPro" id="IPR024602">
    <property type="entry name" value="COG_su2_N"/>
</dbReference>
<gene>
    <name evidence="11" type="ORF">M407DRAFT_68051</name>
</gene>
<dbReference type="GO" id="GO:0007030">
    <property type="term" value="P:Golgi organization"/>
    <property type="evidence" value="ECO:0007669"/>
    <property type="project" value="InterPro"/>
</dbReference>
<dbReference type="InterPro" id="IPR009316">
    <property type="entry name" value="COG2"/>
</dbReference>
<dbReference type="PANTHER" id="PTHR12961:SF0">
    <property type="entry name" value="CONSERVED OLIGOMERIC GOLGI COMPLEX SUBUNIT 2"/>
    <property type="match status" value="1"/>
</dbReference>
<dbReference type="AlphaFoldDB" id="A0A0C3QT58"/>
<comment type="similarity">
    <text evidence="2">Belongs to the COG2 family.</text>
</comment>
<feature type="domain" description="COG complex component COG2 C-terminal" evidence="10">
    <location>
        <begin position="507"/>
        <end position="827"/>
    </location>
</feature>
<dbReference type="GO" id="GO:0000139">
    <property type="term" value="C:Golgi membrane"/>
    <property type="evidence" value="ECO:0007669"/>
    <property type="project" value="UniProtKB-SubCell"/>
</dbReference>
<keyword evidence="4" id="KW-0813">Transport</keyword>
<dbReference type="GO" id="GO:0015031">
    <property type="term" value="P:protein transport"/>
    <property type="evidence" value="ECO:0007669"/>
    <property type="project" value="UniProtKB-KW"/>
</dbReference>
<keyword evidence="6" id="KW-0333">Golgi apparatus</keyword>